<dbReference type="InterPro" id="IPR036890">
    <property type="entry name" value="HATPase_C_sf"/>
</dbReference>
<evidence type="ECO:0000256" key="5">
    <source>
        <dbReference type="ARBA" id="ARBA00022741"/>
    </source>
</evidence>
<keyword evidence="11" id="KW-0812">Transmembrane</keyword>
<keyword evidence="7" id="KW-0067">ATP-binding</keyword>
<keyword evidence="9" id="KW-0802">TPR repeat</keyword>
<dbReference type="SUPFAM" id="SSF55874">
    <property type="entry name" value="ATPase domain of HSP90 chaperone/DNA topoisomerase II/histidine kinase"/>
    <property type="match status" value="1"/>
</dbReference>
<dbReference type="InterPro" id="IPR019734">
    <property type="entry name" value="TPR_rpt"/>
</dbReference>
<evidence type="ECO:0000259" key="12">
    <source>
        <dbReference type="PROSITE" id="PS50109"/>
    </source>
</evidence>
<gene>
    <name evidence="13" type="ORF">ACFFVF_10735</name>
</gene>
<feature type="coiled-coil region" evidence="10">
    <location>
        <begin position="388"/>
        <end position="499"/>
    </location>
</feature>
<dbReference type="SMART" id="SM00028">
    <property type="entry name" value="TPR"/>
    <property type="match status" value="5"/>
</dbReference>
<organism evidence="13 14">
    <name type="scientific">Flavobacterium jumunjinense</name>
    <dbReference type="NCBI Taxonomy" id="998845"/>
    <lineage>
        <taxon>Bacteria</taxon>
        <taxon>Pseudomonadati</taxon>
        <taxon>Bacteroidota</taxon>
        <taxon>Flavobacteriia</taxon>
        <taxon>Flavobacteriales</taxon>
        <taxon>Flavobacteriaceae</taxon>
        <taxon>Flavobacterium</taxon>
    </lineage>
</organism>
<evidence type="ECO:0000256" key="2">
    <source>
        <dbReference type="ARBA" id="ARBA00012438"/>
    </source>
</evidence>
<evidence type="ECO:0000313" key="13">
    <source>
        <dbReference type="EMBL" id="MFB9096993.1"/>
    </source>
</evidence>
<dbReference type="Pfam" id="PF02518">
    <property type="entry name" value="HATPase_c"/>
    <property type="match status" value="1"/>
</dbReference>
<name>A0ABV5GNR8_9FLAO</name>
<feature type="repeat" description="TPR" evidence="9">
    <location>
        <begin position="163"/>
        <end position="196"/>
    </location>
</feature>
<evidence type="ECO:0000256" key="6">
    <source>
        <dbReference type="ARBA" id="ARBA00022777"/>
    </source>
</evidence>
<evidence type="ECO:0000256" key="8">
    <source>
        <dbReference type="ARBA" id="ARBA00023012"/>
    </source>
</evidence>
<comment type="caution">
    <text evidence="13">The sequence shown here is derived from an EMBL/GenBank/DDBJ whole genome shotgun (WGS) entry which is preliminary data.</text>
</comment>
<keyword evidence="5" id="KW-0547">Nucleotide-binding</keyword>
<dbReference type="InterPro" id="IPR003594">
    <property type="entry name" value="HATPase_dom"/>
</dbReference>
<keyword evidence="3" id="KW-0597">Phosphoprotein</keyword>
<dbReference type="PROSITE" id="PS50005">
    <property type="entry name" value="TPR"/>
    <property type="match status" value="2"/>
</dbReference>
<evidence type="ECO:0000256" key="10">
    <source>
        <dbReference type="SAM" id="Coils"/>
    </source>
</evidence>
<evidence type="ECO:0000256" key="11">
    <source>
        <dbReference type="SAM" id="Phobius"/>
    </source>
</evidence>
<dbReference type="SMART" id="SM00387">
    <property type="entry name" value="HATPase_c"/>
    <property type="match status" value="1"/>
</dbReference>
<proteinExistence type="predicted"/>
<keyword evidence="4" id="KW-0808">Transferase</keyword>
<dbReference type="Gene3D" id="1.20.5.1930">
    <property type="match status" value="1"/>
</dbReference>
<evidence type="ECO:0000256" key="1">
    <source>
        <dbReference type="ARBA" id="ARBA00000085"/>
    </source>
</evidence>
<evidence type="ECO:0000313" key="14">
    <source>
        <dbReference type="Proteomes" id="UP001589607"/>
    </source>
</evidence>
<keyword evidence="6" id="KW-0418">Kinase</keyword>
<dbReference type="Proteomes" id="UP001589607">
    <property type="component" value="Unassembled WGS sequence"/>
</dbReference>
<evidence type="ECO:0000256" key="9">
    <source>
        <dbReference type="PROSITE-ProRule" id="PRU00339"/>
    </source>
</evidence>
<keyword evidence="14" id="KW-1185">Reference proteome</keyword>
<dbReference type="InterPro" id="IPR050482">
    <property type="entry name" value="Sensor_HK_TwoCompSys"/>
</dbReference>
<dbReference type="Gene3D" id="1.25.40.10">
    <property type="entry name" value="Tetratricopeptide repeat domain"/>
    <property type="match status" value="2"/>
</dbReference>
<dbReference type="EC" id="2.7.13.3" evidence="2"/>
<sequence>MSNSYFKKSAYIVLFFVVIMVNAQETKNKKQNTKLIELIAKEKAEINTLYELLNNRKRQEAYKNAHIMLKKIKAKESIVRMDLFFANYFNREAVLDSTLHYANRALKNSSYIINDTLRSNVHATSYNLIGLCNNKRGLMEASKKAHLKGIESVDKYEKSFSYYVNLHGLANVYMKQGDHINALKYFKQCLEYKSEDEIGEIAIGSYINIGTIYGVQKKFESSNLYLKKANQICKDTDNKDCQAITAINIGSNYQDLGDYDQAMKYYKESLIIAKENQLFQTQVYVNEYIGHLLYTQKNYTDSKLYYLNALTLSIKHNFLSNQKDIYMRLKDIAVKEGDYKNAYALIDRYSQTQDSIITLEKDKEINELDIKFKTLQKENEIKDLVFENNNKFLQLKNQEKAIENLNLQKTIEGKKNENSLLRLRESSQNKANQIKLLKKEQQLKDSEIQRQKETRKIIFIGFIIILIPVIALLIVYYQKQKAQILINTKQKEISEQKNKSLLKEQELELIKAQVEGQDKERLRIAQELHDSIGGNLAAIKLQLSNSDFGKEREIKNINNQINDTYNQVRSLSHNMLPKRFNQNKFCDVLEDYQKKLAEVSKLTASFSAYPRKDIDHLNEKIQVEIYTIVQELITNTIKHAYAKKIELQLNLIQNSLNIMFEDDGIGFNTKNNKEGIGFINIKNRINSLKGTINIDSSLSRGSIFNIEIPIS</sequence>
<evidence type="ECO:0000256" key="3">
    <source>
        <dbReference type="ARBA" id="ARBA00022553"/>
    </source>
</evidence>
<dbReference type="Pfam" id="PF13181">
    <property type="entry name" value="TPR_8"/>
    <property type="match status" value="2"/>
</dbReference>
<feature type="repeat" description="TPR" evidence="9">
    <location>
        <begin position="243"/>
        <end position="276"/>
    </location>
</feature>
<dbReference type="SUPFAM" id="SSF48452">
    <property type="entry name" value="TPR-like"/>
    <property type="match status" value="2"/>
</dbReference>
<evidence type="ECO:0000256" key="4">
    <source>
        <dbReference type="ARBA" id="ARBA00022679"/>
    </source>
</evidence>
<dbReference type="InterPro" id="IPR005467">
    <property type="entry name" value="His_kinase_dom"/>
</dbReference>
<dbReference type="InterPro" id="IPR011712">
    <property type="entry name" value="Sig_transdc_His_kin_sub3_dim/P"/>
</dbReference>
<keyword evidence="10" id="KW-0175">Coiled coil</keyword>
<comment type="catalytic activity">
    <reaction evidence="1">
        <text>ATP + protein L-histidine = ADP + protein N-phospho-L-histidine.</text>
        <dbReference type="EC" id="2.7.13.3"/>
    </reaction>
</comment>
<dbReference type="PANTHER" id="PTHR24421:SF10">
    <property type="entry name" value="NITRATE_NITRITE SENSOR PROTEIN NARQ"/>
    <property type="match status" value="1"/>
</dbReference>
<keyword evidence="8" id="KW-0902">Two-component regulatory system</keyword>
<accession>A0ABV5GNR8</accession>
<dbReference type="PROSITE" id="PS50109">
    <property type="entry name" value="HIS_KIN"/>
    <property type="match status" value="1"/>
</dbReference>
<dbReference type="PANTHER" id="PTHR24421">
    <property type="entry name" value="NITRATE/NITRITE SENSOR PROTEIN NARX-RELATED"/>
    <property type="match status" value="1"/>
</dbReference>
<reference evidence="13 14" key="1">
    <citation type="submission" date="2024-09" db="EMBL/GenBank/DDBJ databases">
        <authorList>
            <person name="Sun Q."/>
            <person name="Mori K."/>
        </authorList>
    </citation>
    <scope>NUCLEOTIDE SEQUENCE [LARGE SCALE GENOMIC DNA]</scope>
    <source>
        <strain evidence="13 14">CECT 7955</strain>
    </source>
</reference>
<keyword evidence="11" id="KW-1133">Transmembrane helix</keyword>
<dbReference type="InterPro" id="IPR011990">
    <property type="entry name" value="TPR-like_helical_dom_sf"/>
</dbReference>
<feature type="transmembrane region" description="Helical" evidence="11">
    <location>
        <begin position="457"/>
        <end position="477"/>
    </location>
</feature>
<dbReference type="CDD" id="cd16917">
    <property type="entry name" value="HATPase_UhpB-NarQ-NarX-like"/>
    <property type="match status" value="1"/>
</dbReference>
<dbReference type="Gene3D" id="3.30.565.10">
    <property type="entry name" value="Histidine kinase-like ATPase, C-terminal domain"/>
    <property type="match status" value="1"/>
</dbReference>
<dbReference type="RefSeq" id="WP_236457907.1">
    <property type="nucleotide sequence ID" value="NZ_CBCSGE010000005.1"/>
</dbReference>
<keyword evidence="11" id="KW-0472">Membrane</keyword>
<evidence type="ECO:0000256" key="7">
    <source>
        <dbReference type="ARBA" id="ARBA00022840"/>
    </source>
</evidence>
<dbReference type="EMBL" id="JBHMEY010000029">
    <property type="protein sequence ID" value="MFB9096993.1"/>
    <property type="molecule type" value="Genomic_DNA"/>
</dbReference>
<dbReference type="Pfam" id="PF07730">
    <property type="entry name" value="HisKA_3"/>
    <property type="match status" value="1"/>
</dbReference>
<feature type="domain" description="Histidine kinase" evidence="12">
    <location>
        <begin position="523"/>
        <end position="711"/>
    </location>
</feature>
<protein>
    <recommendedName>
        <fullName evidence="2">histidine kinase</fullName>
        <ecNumber evidence="2">2.7.13.3</ecNumber>
    </recommendedName>
</protein>